<protein>
    <submittedName>
        <fullName evidence="2">Uncharacterized protein</fullName>
    </submittedName>
</protein>
<evidence type="ECO:0000313" key="3">
    <source>
        <dbReference type="Proteomes" id="UP001056426"/>
    </source>
</evidence>
<dbReference type="RefSeq" id="WP_250724985.1">
    <property type="nucleotide sequence ID" value="NZ_CP098400.1"/>
</dbReference>
<keyword evidence="3" id="KW-1185">Reference proteome</keyword>
<proteinExistence type="predicted"/>
<dbReference type="AlphaFoldDB" id="A0A9J6ZSJ8"/>
<organism evidence="2 3">
    <name type="scientific">Xiashengella succiniciproducens</name>
    <dbReference type="NCBI Taxonomy" id="2949635"/>
    <lineage>
        <taxon>Bacteria</taxon>
        <taxon>Pseudomonadati</taxon>
        <taxon>Bacteroidota</taxon>
        <taxon>Bacteroidia</taxon>
        <taxon>Marinilabiliales</taxon>
        <taxon>Marinilabiliaceae</taxon>
        <taxon>Xiashengella</taxon>
    </lineage>
</organism>
<accession>A0A9J6ZSJ8</accession>
<evidence type="ECO:0000256" key="1">
    <source>
        <dbReference type="SAM" id="MobiDB-lite"/>
    </source>
</evidence>
<sequence length="136" mass="15641">MYKSLNIGINKKSERPVSSKKQNAIEPLLLNYRDPFLSKKDQPSITTPKNFTTSHSQIKKIEENNVHFRYLGMFSYGNQKRYIIEINGAQHVIEQGDCINNHCRPIKTDFDSSLLLTGLLSVVSFYNFSIFKSKPP</sequence>
<dbReference type="KEGG" id="alkq:M9189_04600"/>
<dbReference type="EMBL" id="CP098400">
    <property type="protein sequence ID" value="URW80629.1"/>
    <property type="molecule type" value="Genomic_DNA"/>
</dbReference>
<feature type="region of interest" description="Disordered" evidence="1">
    <location>
        <begin position="1"/>
        <end position="20"/>
    </location>
</feature>
<dbReference type="Proteomes" id="UP001056426">
    <property type="component" value="Chromosome"/>
</dbReference>
<name>A0A9J6ZSJ8_9BACT</name>
<reference evidence="2" key="1">
    <citation type="submission" date="2022-05" db="EMBL/GenBank/DDBJ databases">
        <authorList>
            <person name="Sun X."/>
        </authorList>
    </citation>
    <scope>NUCLEOTIDE SEQUENCE</scope>
    <source>
        <strain evidence="2">Ai-910</strain>
    </source>
</reference>
<evidence type="ECO:0000313" key="2">
    <source>
        <dbReference type="EMBL" id="URW80629.1"/>
    </source>
</evidence>
<gene>
    <name evidence="2" type="ORF">M9189_04600</name>
</gene>
<reference evidence="2" key="2">
    <citation type="submission" date="2022-06" db="EMBL/GenBank/DDBJ databases">
        <title>Xiashengella guii gen. nov. sp. nov., a bacterium isolated form anaerobic digestion tank.</title>
        <authorList>
            <person name="Huang H."/>
        </authorList>
    </citation>
    <scope>NUCLEOTIDE SEQUENCE</scope>
    <source>
        <strain evidence="2">Ai-910</strain>
    </source>
</reference>